<accession>D8SGB4</accession>
<dbReference type="KEGG" id="smo:SELMODRAFT_421774"/>
<feature type="coiled-coil region" evidence="1">
    <location>
        <begin position="93"/>
        <end position="169"/>
    </location>
</feature>
<gene>
    <name evidence="2" type="ORF">SELMODRAFT_421774</name>
</gene>
<dbReference type="Gene3D" id="1.20.5.340">
    <property type="match status" value="1"/>
</dbReference>
<reference evidence="2 3" key="1">
    <citation type="journal article" date="2011" name="Science">
        <title>The Selaginella genome identifies genetic changes associated with the evolution of vascular plants.</title>
        <authorList>
            <person name="Banks J.A."/>
            <person name="Nishiyama T."/>
            <person name="Hasebe M."/>
            <person name="Bowman J.L."/>
            <person name="Gribskov M."/>
            <person name="dePamphilis C."/>
            <person name="Albert V.A."/>
            <person name="Aono N."/>
            <person name="Aoyama T."/>
            <person name="Ambrose B.A."/>
            <person name="Ashton N.W."/>
            <person name="Axtell M.J."/>
            <person name="Barker E."/>
            <person name="Barker M.S."/>
            <person name="Bennetzen J.L."/>
            <person name="Bonawitz N.D."/>
            <person name="Chapple C."/>
            <person name="Cheng C."/>
            <person name="Correa L.G."/>
            <person name="Dacre M."/>
            <person name="DeBarry J."/>
            <person name="Dreyer I."/>
            <person name="Elias M."/>
            <person name="Engstrom E.M."/>
            <person name="Estelle M."/>
            <person name="Feng L."/>
            <person name="Finet C."/>
            <person name="Floyd S.K."/>
            <person name="Frommer W.B."/>
            <person name="Fujita T."/>
            <person name="Gramzow L."/>
            <person name="Gutensohn M."/>
            <person name="Harholt J."/>
            <person name="Hattori M."/>
            <person name="Heyl A."/>
            <person name="Hirai T."/>
            <person name="Hiwatashi Y."/>
            <person name="Ishikawa M."/>
            <person name="Iwata M."/>
            <person name="Karol K.G."/>
            <person name="Koehler B."/>
            <person name="Kolukisaoglu U."/>
            <person name="Kubo M."/>
            <person name="Kurata T."/>
            <person name="Lalonde S."/>
            <person name="Li K."/>
            <person name="Li Y."/>
            <person name="Litt A."/>
            <person name="Lyons E."/>
            <person name="Manning G."/>
            <person name="Maruyama T."/>
            <person name="Michael T.P."/>
            <person name="Mikami K."/>
            <person name="Miyazaki S."/>
            <person name="Morinaga S."/>
            <person name="Murata T."/>
            <person name="Mueller-Roeber B."/>
            <person name="Nelson D.R."/>
            <person name="Obara M."/>
            <person name="Oguri Y."/>
            <person name="Olmstead R.G."/>
            <person name="Onodera N."/>
            <person name="Petersen B.L."/>
            <person name="Pils B."/>
            <person name="Prigge M."/>
            <person name="Rensing S.A."/>
            <person name="Riano-Pachon D.M."/>
            <person name="Roberts A.W."/>
            <person name="Sato Y."/>
            <person name="Scheller H.V."/>
            <person name="Schulz B."/>
            <person name="Schulz C."/>
            <person name="Shakirov E.V."/>
            <person name="Shibagaki N."/>
            <person name="Shinohara N."/>
            <person name="Shippen D.E."/>
            <person name="Soerensen I."/>
            <person name="Sotooka R."/>
            <person name="Sugimoto N."/>
            <person name="Sugita M."/>
            <person name="Sumikawa N."/>
            <person name="Tanurdzic M."/>
            <person name="Theissen G."/>
            <person name="Ulvskov P."/>
            <person name="Wakazuki S."/>
            <person name="Weng J.K."/>
            <person name="Willats W.W."/>
            <person name="Wipf D."/>
            <person name="Wolf P.G."/>
            <person name="Yang L."/>
            <person name="Zimmer A.D."/>
            <person name="Zhu Q."/>
            <person name="Mitros T."/>
            <person name="Hellsten U."/>
            <person name="Loque D."/>
            <person name="Otillar R."/>
            <person name="Salamov A."/>
            <person name="Schmutz J."/>
            <person name="Shapiro H."/>
            <person name="Lindquist E."/>
            <person name="Lucas S."/>
            <person name="Rokhsar D."/>
            <person name="Grigoriev I.V."/>
        </authorList>
    </citation>
    <scope>NUCLEOTIDE SEQUENCE [LARGE SCALE GENOMIC DNA]</scope>
</reference>
<protein>
    <submittedName>
        <fullName evidence="2">Uncharacterized protein</fullName>
    </submittedName>
</protein>
<sequence>MELLSITVDEAVYDERFRQYREGHFASVGIPDTLLTKTVVIPGDCSDKTVQELINKKGFILYEPIASTQQKDLLYRQATNYQEILKSDPQVGISNYKSLFDEMKTRLDKWEKESERQKMQISTLEREVSTSQQEVSTLQQEVSTLHKQVEAQQQEISTLHKQVEAQQQKIDWLEAVVARLEGLDFILARKLLDSCREKARSTLQQAGLALPADWNELMNMPAHVAALEAAGLPLAGLQVTCYGTGSIQSQGDAQAHVQSETPEQYSDMLYTCFTGSRLEGMLHVYKFRFGHDAVPGPELSREKPEKACKFLAIS</sequence>
<evidence type="ECO:0000313" key="3">
    <source>
        <dbReference type="Proteomes" id="UP000001514"/>
    </source>
</evidence>
<dbReference type="InParanoid" id="D8SGB4"/>
<keyword evidence="1" id="KW-0175">Coiled coil</keyword>
<evidence type="ECO:0000256" key="1">
    <source>
        <dbReference type="SAM" id="Coils"/>
    </source>
</evidence>
<dbReference type="EMBL" id="GL377618">
    <property type="protein sequence ID" value="EFJ16659.1"/>
    <property type="molecule type" value="Genomic_DNA"/>
</dbReference>
<proteinExistence type="predicted"/>
<dbReference type="Gramene" id="EFJ16659">
    <property type="protein sequence ID" value="EFJ16659"/>
    <property type="gene ID" value="SELMODRAFT_421774"/>
</dbReference>
<name>D8SGB4_SELML</name>
<dbReference type="AlphaFoldDB" id="D8SGB4"/>
<keyword evidence="3" id="KW-1185">Reference proteome</keyword>
<dbReference type="HOGENOM" id="CLU_886809_0_0_1"/>
<dbReference type="Proteomes" id="UP000001514">
    <property type="component" value="Unassembled WGS sequence"/>
</dbReference>
<evidence type="ECO:0000313" key="2">
    <source>
        <dbReference type="EMBL" id="EFJ16659.1"/>
    </source>
</evidence>
<organism evidence="3">
    <name type="scientific">Selaginella moellendorffii</name>
    <name type="common">Spikemoss</name>
    <dbReference type="NCBI Taxonomy" id="88036"/>
    <lineage>
        <taxon>Eukaryota</taxon>
        <taxon>Viridiplantae</taxon>
        <taxon>Streptophyta</taxon>
        <taxon>Embryophyta</taxon>
        <taxon>Tracheophyta</taxon>
        <taxon>Lycopodiopsida</taxon>
        <taxon>Selaginellales</taxon>
        <taxon>Selaginellaceae</taxon>
        <taxon>Selaginella</taxon>
    </lineage>
</organism>